<comment type="caution">
    <text evidence="3">The sequence shown here is derived from an EMBL/GenBank/DDBJ whole genome shotgun (WGS) entry which is preliminary data.</text>
</comment>
<gene>
    <name evidence="3" type="ORF">BS47DRAFT_84242</name>
</gene>
<evidence type="ECO:0000256" key="1">
    <source>
        <dbReference type="SAM" id="Coils"/>
    </source>
</evidence>
<dbReference type="EMBL" id="MU128919">
    <property type="protein sequence ID" value="KAF9519250.1"/>
    <property type="molecule type" value="Genomic_DNA"/>
</dbReference>
<feature type="region of interest" description="Disordered" evidence="2">
    <location>
        <begin position="219"/>
        <end position="261"/>
    </location>
</feature>
<dbReference type="AlphaFoldDB" id="A0A9P6E1X1"/>
<proteinExistence type="predicted"/>
<name>A0A9P6E1X1_9AGAM</name>
<reference evidence="3" key="1">
    <citation type="journal article" date="2020" name="Nat. Commun.">
        <title>Large-scale genome sequencing of mycorrhizal fungi provides insights into the early evolution of symbiotic traits.</title>
        <authorList>
            <person name="Miyauchi S."/>
            <person name="Kiss E."/>
            <person name="Kuo A."/>
            <person name="Drula E."/>
            <person name="Kohler A."/>
            <person name="Sanchez-Garcia M."/>
            <person name="Morin E."/>
            <person name="Andreopoulos B."/>
            <person name="Barry K.W."/>
            <person name="Bonito G."/>
            <person name="Buee M."/>
            <person name="Carver A."/>
            <person name="Chen C."/>
            <person name="Cichocki N."/>
            <person name="Clum A."/>
            <person name="Culley D."/>
            <person name="Crous P.W."/>
            <person name="Fauchery L."/>
            <person name="Girlanda M."/>
            <person name="Hayes R.D."/>
            <person name="Keri Z."/>
            <person name="LaButti K."/>
            <person name="Lipzen A."/>
            <person name="Lombard V."/>
            <person name="Magnuson J."/>
            <person name="Maillard F."/>
            <person name="Murat C."/>
            <person name="Nolan M."/>
            <person name="Ohm R.A."/>
            <person name="Pangilinan J."/>
            <person name="Pereira M.F."/>
            <person name="Perotto S."/>
            <person name="Peter M."/>
            <person name="Pfister S."/>
            <person name="Riley R."/>
            <person name="Sitrit Y."/>
            <person name="Stielow J.B."/>
            <person name="Szollosi G."/>
            <person name="Zifcakova L."/>
            <person name="Stursova M."/>
            <person name="Spatafora J.W."/>
            <person name="Tedersoo L."/>
            <person name="Vaario L.M."/>
            <person name="Yamada A."/>
            <person name="Yan M."/>
            <person name="Wang P."/>
            <person name="Xu J."/>
            <person name="Bruns T."/>
            <person name="Baldrian P."/>
            <person name="Vilgalys R."/>
            <person name="Dunand C."/>
            <person name="Henrissat B."/>
            <person name="Grigoriev I.V."/>
            <person name="Hibbett D."/>
            <person name="Nagy L.G."/>
            <person name="Martin F.M."/>
        </authorList>
    </citation>
    <scope>NUCLEOTIDE SEQUENCE</scope>
    <source>
        <strain evidence="3">UP504</strain>
    </source>
</reference>
<accession>A0A9P6E1X1</accession>
<dbReference type="Proteomes" id="UP000886523">
    <property type="component" value="Unassembled WGS sequence"/>
</dbReference>
<feature type="coiled-coil region" evidence="1">
    <location>
        <begin position="158"/>
        <end position="211"/>
    </location>
</feature>
<feature type="compositionally biased region" description="Polar residues" evidence="2">
    <location>
        <begin position="219"/>
        <end position="231"/>
    </location>
</feature>
<dbReference type="OrthoDB" id="3246365at2759"/>
<evidence type="ECO:0000313" key="3">
    <source>
        <dbReference type="EMBL" id="KAF9519250.1"/>
    </source>
</evidence>
<evidence type="ECO:0000313" key="4">
    <source>
        <dbReference type="Proteomes" id="UP000886523"/>
    </source>
</evidence>
<keyword evidence="4" id="KW-1185">Reference proteome</keyword>
<feature type="compositionally biased region" description="Polar residues" evidence="2">
    <location>
        <begin position="239"/>
        <end position="249"/>
    </location>
</feature>
<protein>
    <submittedName>
        <fullName evidence="3">Uncharacterized protein</fullName>
    </submittedName>
</protein>
<organism evidence="3 4">
    <name type="scientific">Hydnum rufescens UP504</name>
    <dbReference type="NCBI Taxonomy" id="1448309"/>
    <lineage>
        <taxon>Eukaryota</taxon>
        <taxon>Fungi</taxon>
        <taxon>Dikarya</taxon>
        <taxon>Basidiomycota</taxon>
        <taxon>Agaricomycotina</taxon>
        <taxon>Agaricomycetes</taxon>
        <taxon>Cantharellales</taxon>
        <taxon>Hydnaceae</taxon>
        <taxon>Hydnum</taxon>
    </lineage>
</organism>
<evidence type="ECO:0000256" key="2">
    <source>
        <dbReference type="SAM" id="MobiDB-lite"/>
    </source>
</evidence>
<keyword evidence="1" id="KW-0175">Coiled coil</keyword>
<feature type="region of interest" description="Disordered" evidence="2">
    <location>
        <begin position="115"/>
        <end position="144"/>
    </location>
</feature>
<sequence>MNPHARALVLGISEGLVLFYVLESHFSRAPSNTSSSDFTHVIASGLACGLAGRMLWDYAHTGEVEILARGVIGIAVGVFIAELAQHGWDELSLRDGRNPSTGDLRRRHRHRRIHRVDEEFVRSSSPTNAPPEPSTSAADADLLRRGRRDVDEGDLDEVASLERDVSVAAGQHRRLQEEKEWARAQGNSARQFQLESEIRRYQALSAELERKLRHRKSIISQKASKPPSNTLLLVDHTRSPNARTRSPQIIQMPFNPSPTDP</sequence>